<proteinExistence type="predicted"/>
<dbReference type="EMBL" id="PYGF01000002">
    <property type="protein sequence ID" value="PSL06441.1"/>
    <property type="molecule type" value="Genomic_DNA"/>
</dbReference>
<sequence>MAFLWWWRNYNEELAMNFFAELFGAAFTLFIIDVLLVRSKTKRWKRVREDINYLIGRTVNRLRDGISIRAYNFDPQIPEGLDAKKTQSHIREVRSDFLNKTAKFNKEETLAHINETELFTESSYEYFHEKAEEVWKILNVRYADYLHPELVSLLLDLHIELKDLDGHIRQYLKAKRFPKDRVFYENLGKNGAAFSLPKIVQLLNDLKMAGYSDLASSSN</sequence>
<evidence type="ECO:0000313" key="3">
    <source>
        <dbReference type="Proteomes" id="UP000240708"/>
    </source>
</evidence>
<keyword evidence="1" id="KW-0472">Membrane</keyword>
<evidence type="ECO:0000313" key="2">
    <source>
        <dbReference type="EMBL" id="PSL06441.1"/>
    </source>
</evidence>
<dbReference type="RefSeq" id="WP_211299905.1">
    <property type="nucleotide sequence ID" value="NZ_PYGF01000002.1"/>
</dbReference>
<reference evidence="2 3" key="1">
    <citation type="submission" date="2018-03" db="EMBL/GenBank/DDBJ databases">
        <title>Genomic Encyclopedia of Archaeal and Bacterial Type Strains, Phase II (KMG-II): from individual species to whole genera.</title>
        <authorList>
            <person name="Goeker M."/>
        </authorList>
    </citation>
    <scope>NUCLEOTIDE SEQUENCE [LARGE SCALE GENOMIC DNA]</scope>
    <source>
        <strain evidence="2 3">DSM 28057</strain>
    </source>
</reference>
<keyword evidence="1" id="KW-1133">Transmembrane helix</keyword>
<gene>
    <name evidence="2" type="ORF">CLV48_102257</name>
</gene>
<evidence type="ECO:0000256" key="1">
    <source>
        <dbReference type="SAM" id="Phobius"/>
    </source>
</evidence>
<keyword evidence="1" id="KW-0812">Transmembrane</keyword>
<keyword evidence="3" id="KW-1185">Reference proteome</keyword>
<dbReference type="Proteomes" id="UP000240708">
    <property type="component" value="Unassembled WGS sequence"/>
</dbReference>
<organism evidence="2 3">
    <name type="scientific">Cecembia rubra</name>
    <dbReference type="NCBI Taxonomy" id="1485585"/>
    <lineage>
        <taxon>Bacteria</taxon>
        <taxon>Pseudomonadati</taxon>
        <taxon>Bacteroidota</taxon>
        <taxon>Cytophagia</taxon>
        <taxon>Cytophagales</taxon>
        <taxon>Cyclobacteriaceae</taxon>
        <taxon>Cecembia</taxon>
    </lineage>
</organism>
<accession>A0A2P8EAE3</accession>
<dbReference type="AlphaFoldDB" id="A0A2P8EAE3"/>
<name>A0A2P8EAE3_9BACT</name>
<comment type="caution">
    <text evidence="2">The sequence shown here is derived from an EMBL/GenBank/DDBJ whole genome shotgun (WGS) entry which is preliminary data.</text>
</comment>
<protein>
    <submittedName>
        <fullName evidence="2">Uncharacterized protein</fullName>
    </submittedName>
</protein>
<feature type="transmembrane region" description="Helical" evidence="1">
    <location>
        <begin position="14"/>
        <end position="36"/>
    </location>
</feature>